<name>A0AA97I292_9SPHN</name>
<dbReference type="InterPro" id="IPR000835">
    <property type="entry name" value="HTH_MarR-typ"/>
</dbReference>
<dbReference type="Gene3D" id="1.10.10.10">
    <property type="entry name" value="Winged helix-like DNA-binding domain superfamily/Winged helix DNA-binding domain"/>
    <property type="match status" value="1"/>
</dbReference>
<dbReference type="EMBL" id="CP136594">
    <property type="protein sequence ID" value="WOE76140.1"/>
    <property type="molecule type" value="Genomic_DNA"/>
</dbReference>
<dbReference type="AlphaFoldDB" id="A0AA97I292"/>
<organism evidence="2 3">
    <name type="scientific">Alterisphingorhabdus coralli</name>
    <dbReference type="NCBI Taxonomy" id="3071408"/>
    <lineage>
        <taxon>Bacteria</taxon>
        <taxon>Pseudomonadati</taxon>
        <taxon>Pseudomonadota</taxon>
        <taxon>Alphaproteobacteria</taxon>
        <taxon>Sphingomonadales</taxon>
        <taxon>Sphingomonadaceae</taxon>
        <taxon>Alterisphingorhabdus (ex Yan et al. 2024)</taxon>
    </lineage>
</organism>
<accession>A0AA97I292</accession>
<dbReference type="KEGG" id="acoa:RB602_05345"/>
<dbReference type="PROSITE" id="PS50995">
    <property type="entry name" value="HTH_MARR_2"/>
    <property type="match status" value="1"/>
</dbReference>
<evidence type="ECO:0000313" key="3">
    <source>
        <dbReference type="Proteomes" id="UP001302429"/>
    </source>
</evidence>
<reference evidence="2 3" key="1">
    <citation type="submission" date="2023-10" db="EMBL/GenBank/DDBJ databases">
        <title>Complete genome sequence of a Sphingomonadaceae bacterium.</title>
        <authorList>
            <person name="Yan C."/>
        </authorList>
    </citation>
    <scope>NUCLEOTIDE SEQUENCE [LARGE SCALE GENOMIC DNA]</scope>
    <source>
        <strain evidence="2 3">SCSIO 66989</strain>
    </source>
</reference>
<dbReference type="Proteomes" id="UP001302429">
    <property type="component" value="Chromosome"/>
</dbReference>
<keyword evidence="3" id="KW-1185">Reference proteome</keyword>
<sequence>MKIDSHQKHEFLSTAESLYIMLEATESIVQRLIEIEGEQQRHDVLSDCNALSRIEHISEPAERQDSKPKSPLEVEPLVRAHLAARNVRDEIFQKDLFGEPSWNILLDLYSAHHAGKAISITSACIASGAPPTTALRHISALQNEGYIERIEDTSDKRVVYIHMTHKGIEVIEKWASALK</sequence>
<dbReference type="GO" id="GO:0003700">
    <property type="term" value="F:DNA-binding transcription factor activity"/>
    <property type="evidence" value="ECO:0007669"/>
    <property type="project" value="InterPro"/>
</dbReference>
<dbReference type="InterPro" id="IPR036388">
    <property type="entry name" value="WH-like_DNA-bd_sf"/>
</dbReference>
<feature type="domain" description="HTH marR-type" evidence="1">
    <location>
        <begin position="70"/>
        <end position="179"/>
    </location>
</feature>
<evidence type="ECO:0000313" key="2">
    <source>
        <dbReference type="EMBL" id="WOE76140.1"/>
    </source>
</evidence>
<proteinExistence type="predicted"/>
<dbReference type="InterPro" id="IPR036390">
    <property type="entry name" value="WH_DNA-bd_sf"/>
</dbReference>
<protein>
    <recommendedName>
        <fullName evidence="1">HTH marR-type domain-containing protein</fullName>
    </recommendedName>
</protein>
<evidence type="ECO:0000259" key="1">
    <source>
        <dbReference type="PROSITE" id="PS50995"/>
    </source>
</evidence>
<gene>
    <name evidence="2" type="ORF">RB602_05345</name>
</gene>
<dbReference type="SUPFAM" id="SSF46785">
    <property type="entry name" value="Winged helix' DNA-binding domain"/>
    <property type="match status" value="1"/>
</dbReference>
<dbReference type="RefSeq" id="WP_317083625.1">
    <property type="nucleotide sequence ID" value="NZ_CP136594.1"/>
</dbReference>